<dbReference type="InterPro" id="IPR015797">
    <property type="entry name" value="NUDIX_hydrolase-like_dom_sf"/>
</dbReference>
<dbReference type="EMBL" id="PYAT01000001">
    <property type="protein sequence ID" value="PSL41776.1"/>
    <property type="molecule type" value="Genomic_DNA"/>
</dbReference>
<comment type="similarity">
    <text evidence="3">Belongs to the Nudix hydrolase family.</text>
</comment>
<dbReference type="GO" id="GO:0016787">
    <property type="term" value="F:hydrolase activity"/>
    <property type="evidence" value="ECO:0007669"/>
    <property type="project" value="UniProtKB-KW"/>
</dbReference>
<reference evidence="5 6" key="1">
    <citation type="submission" date="2018-03" db="EMBL/GenBank/DDBJ databases">
        <title>Genomic Encyclopedia of Type Strains, Phase III (KMG-III): the genomes of soil and plant-associated and newly described type strains.</title>
        <authorList>
            <person name="Whitman W."/>
        </authorList>
    </citation>
    <scope>NUCLEOTIDE SEQUENCE [LARGE SCALE GENOMIC DNA]</scope>
    <source>
        <strain evidence="5 6">CGMCC 1.12259</strain>
    </source>
</reference>
<dbReference type="InterPro" id="IPR020476">
    <property type="entry name" value="Nudix_hydrolase"/>
</dbReference>
<gene>
    <name evidence="5" type="ORF">B0H99_10119</name>
</gene>
<evidence type="ECO:0000313" key="5">
    <source>
        <dbReference type="EMBL" id="PSL41776.1"/>
    </source>
</evidence>
<comment type="cofactor">
    <cofactor evidence="1">
        <name>Mg(2+)</name>
        <dbReference type="ChEBI" id="CHEBI:18420"/>
    </cofactor>
</comment>
<dbReference type="Proteomes" id="UP000242682">
    <property type="component" value="Unassembled WGS sequence"/>
</dbReference>
<dbReference type="OrthoDB" id="9787476at2"/>
<dbReference type="CDD" id="cd04677">
    <property type="entry name" value="NUDIX_Hydrolase"/>
    <property type="match status" value="1"/>
</dbReference>
<protein>
    <submittedName>
        <fullName evidence="5">ADP-ribose pyrophosphatase YjhB (NUDIX family)</fullName>
    </submittedName>
</protein>
<evidence type="ECO:0000256" key="3">
    <source>
        <dbReference type="RuleBase" id="RU003476"/>
    </source>
</evidence>
<evidence type="ECO:0000256" key="1">
    <source>
        <dbReference type="ARBA" id="ARBA00001946"/>
    </source>
</evidence>
<sequence length="154" mass="17503">MDYVTELRKKVGHRPLILPGAVVIVLTSENEVLLQQREDGSWGLPGGLMELGESMEDTARREVTEETGLIIGELTLQGIYSGSEYYFKLSNKDELYSVTAVFQTTHFAGELRPDLNESLDLQFFKKEFLPSGLTKEYKVYLSSFIEKNFEVPKK</sequence>
<dbReference type="AlphaFoldDB" id="A0A2P8H6D6"/>
<dbReference type="PRINTS" id="PR00502">
    <property type="entry name" value="NUDIXFAMILY"/>
</dbReference>
<keyword evidence="6" id="KW-1185">Reference proteome</keyword>
<keyword evidence="2 3" id="KW-0378">Hydrolase</keyword>
<evidence type="ECO:0000259" key="4">
    <source>
        <dbReference type="PROSITE" id="PS51462"/>
    </source>
</evidence>
<evidence type="ECO:0000313" key="6">
    <source>
        <dbReference type="Proteomes" id="UP000242682"/>
    </source>
</evidence>
<accession>A0A2P8H6D6</accession>
<name>A0A2P8H6D6_9BACL</name>
<dbReference type="PANTHER" id="PTHR43046">
    <property type="entry name" value="GDP-MANNOSE MANNOSYL HYDROLASE"/>
    <property type="match status" value="1"/>
</dbReference>
<comment type="caution">
    <text evidence="5">The sequence shown here is derived from an EMBL/GenBank/DDBJ whole genome shotgun (WGS) entry which is preliminary data.</text>
</comment>
<organism evidence="5 6">
    <name type="scientific">Planomicrobium soli</name>
    <dbReference type="NCBI Taxonomy" id="1176648"/>
    <lineage>
        <taxon>Bacteria</taxon>
        <taxon>Bacillati</taxon>
        <taxon>Bacillota</taxon>
        <taxon>Bacilli</taxon>
        <taxon>Bacillales</taxon>
        <taxon>Caryophanaceae</taxon>
        <taxon>Planomicrobium</taxon>
    </lineage>
</organism>
<dbReference type="PANTHER" id="PTHR43046:SF2">
    <property type="entry name" value="8-OXO-DGTP DIPHOSPHATASE-RELATED"/>
    <property type="match status" value="1"/>
</dbReference>
<proteinExistence type="inferred from homology"/>
<dbReference type="Pfam" id="PF00293">
    <property type="entry name" value="NUDIX"/>
    <property type="match status" value="1"/>
</dbReference>
<dbReference type="Gene3D" id="3.90.79.10">
    <property type="entry name" value="Nucleoside Triphosphate Pyrophosphohydrolase"/>
    <property type="match status" value="1"/>
</dbReference>
<dbReference type="SUPFAM" id="SSF55811">
    <property type="entry name" value="Nudix"/>
    <property type="match status" value="1"/>
</dbReference>
<dbReference type="InterPro" id="IPR020084">
    <property type="entry name" value="NUDIX_hydrolase_CS"/>
</dbReference>
<dbReference type="PROSITE" id="PS51462">
    <property type="entry name" value="NUDIX"/>
    <property type="match status" value="1"/>
</dbReference>
<dbReference type="RefSeq" id="WP_106531588.1">
    <property type="nucleotide sequence ID" value="NZ_PYAT01000001.1"/>
</dbReference>
<evidence type="ECO:0000256" key="2">
    <source>
        <dbReference type="ARBA" id="ARBA00022801"/>
    </source>
</evidence>
<feature type="domain" description="Nudix hydrolase" evidence="4">
    <location>
        <begin position="15"/>
        <end position="147"/>
    </location>
</feature>
<dbReference type="PROSITE" id="PS00893">
    <property type="entry name" value="NUDIX_BOX"/>
    <property type="match status" value="1"/>
</dbReference>
<dbReference type="InterPro" id="IPR000086">
    <property type="entry name" value="NUDIX_hydrolase_dom"/>
</dbReference>